<dbReference type="STRING" id="578455.G2QTN9"/>
<accession>G2QTN9</accession>
<reference evidence="2 3" key="1">
    <citation type="journal article" date="2011" name="Nat. Biotechnol.">
        <title>Comparative genomic analysis of the thermophilic biomass-degrading fungi Myceliophthora thermophila and Thielavia terrestris.</title>
        <authorList>
            <person name="Berka R.M."/>
            <person name="Grigoriev I.V."/>
            <person name="Otillar R."/>
            <person name="Salamov A."/>
            <person name="Grimwood J."/>
            <person name="Reid I."/>
            <person name="Ishmael N."/>
            <person name="John T."/>
            <person name="Darmond C."/>
            <person name="Moisan M.-C."/>
            <person name="Henrissat B."/>
            <person name="Coutinho P.M."/>
            <person name="Lombard V."/>
            <person name="Natvig D.O."/>
            <person name="Lindquist E."/>
            <person name="Schmutz J."/>
            <person name="Lucas S."/>
            <person name="Harris P."/>
            <person name="Powlowski J."/>
            <person name="Bellemare A."/>
            <person name="Taylor D."/>
            <person name="Butler G."/>
            <person name="de Vries R.P."/>
            <person name="Allijn I.E."/>
            <person name="van den Brink J."/>
            <person name="Ushinsky S."/>
            <person name="Storms R."/>
            <person name="Powell A.J."/>
            <person name="Paulsen I.T."/>
            <person name="Elbourne L.D.H."/>
            <person name="Baker S.E."/>
            <person name="Magnuson J."/>
            <person name="LaBoissiere S."/>
            <person name="Clutterbuck A.J."/>
            <person name="Martinez D."/>
            <person name="Wogulis M."/>
            <person name="de Leon A.L."/>
            <person name="Rey M.W."/>
            <person name="Tsang A."/>
        </authorList>
    </citation>
    <scope>NUCLEOTIDE SEQUENCE [LARGE SCALE GENOMIC DNA]</scope>
    <source>
        <strain evidence="3">ATCC 38088 / NRRL 8126</strain>
    </source>
</reference>
<proteinExistence type="predicted"/>
<dbReference type="HOGENOM" id="CLU_1526205_0_0_1"/>
<dbReference type="OrthoDB" id="408373at2759"/>
<evidence type="ECO:0008006" key="4">
    <source>
        <dbReference type="Google" id="ProtNLM"/>
    </source>
</evidence>
<dbReference type="Gene3D" id="3.40.50.1820">
    <property type="entry name" value="alpha/beta hydrolase"/>
    <property type="match status" value="1"/>
</dbReference>
<dbReference type="KEGG" id="ttt:THITE_2094539"/>
<evidence type="ECO:0000256" key="1">
    <source>
        <dbReference type="SAM" id="MobiDB-lite"/>
    </source>
</evidence>
<dbReference type="RefSeq" id="XP_003650794.1">
    <property type="nucleotide sequence ID" value="XM_003650746.1"/>
</dbReference>
<dbReference type="eggNOG" id="KOG4178">
    <property type="taxonomic scope" value="Eukaryota"/>
</dbReference>
<name>G2QTN9_THETT</name>
<dbReference type="AlphaFoldDB" id="G2QTN9"/>
<dbReference type="GeneID" id="11519159"/>
<dbReference type="SUPFAM" id="SSF53474">
    <property type="entry name" value="alpha/beta-Hydrolases"/>
    <property type="match status" value="1"/>
</dbReference>
<dbReference type="EMBL" id="CP003009">
    <property type="protein sequence ID" value="AEO64458.1"/>
    <property type="molecule type" value="Genomic_DNA"/>
</dbReference>
<organism evidence="2 3">
    <name type="scientific">Thermothielavioides terrestris (strain ATCC 38088 / NRRL 8126)</name>
    <name type="common">Thielavia terrestris</name>
    <dbReference type="NCBI Taxonomy" id="578455"/>
    <lineage>
        <taxon>Eukaryota</taxon>
        <taxon>Fungi</taxon>
        <taxon>Dikarya</taxon>
        <taxon>Ascomycota</taxon>
        <taxon>Pezizomycotina</taxon>
        <taxon>Sordariomycetes</taxon>
        <taxon>Sordariomycetidae</taxon>
        <taxon>Sordariales</taxon>
        <taxon>Chaetomiaceae</taxon>
        <taxon>Thermothielavioides</taxon>
        <taxon>Thermothielavioides terrestris</taxon>
    </lineage>
</organism>
<sequence>MPSSNNLPPARSLLEKAGPCTGLPVLLLRGWPSDILSYAHIAPALASAGYRVVVPYLRGNGPTNFQAALGADVVELLDAQRIPRVILASFDWGWGRGGWGWGPTSRARRPGGAAPASFSVNGYLVQGLDHASQPLDVPVEAGFCPSRGRGSITNQVAGAGRNPPQEKPQAFVDAAL</sequence>
<dbReference type="Proteomes" id="UP000008181">
    <property type="component" value="Chromosome 1"/>
</dbReference>
<keyword evidence="3" id="KW-1185">Reference proteome</keyword>
<gene>
    <name evidence="2" type="ORF">THITE_2094539</name>
</gene>
<feature type="region of interest" description="Disordered" evidence="1">
    <location>
        <begin position="155"/>
        <end position="176"/>
    </location>
</feature>
<protein>
    <recommendedName>
        <fullName evidence="4">AB hydrolase-1 domain-containing protein</fullName>
    </recommendedName>
</protein>
<dbReference type="InterPro" id="IPR029058">
    <property type="entry name" value="AB_hydrolase_fold"/>
</dbReference>
<evidence type="ECO:0000313" key="3">
    <source>
        <dbReference type="Proteomes" id="UP000008181"/>
    </source>
</evidence>
<evidence type="ECO:0000313" key="2">
    <source>
        <dbReference type="EMBL" id="AEO64458.1"/>
    </source>
</evidence>